<reference evidence="4" key="1">
    <citation type="journal article" date="2019" name="Int. J. Syst. Evol. Microbiol.">
        <title>The Global Catalogue of Microorganisms (GCM) 10K type strain sequencing project: providing services to taxonomists for standard genome sequencing and annotation.</title>
        <authorList>
            <consortium name="The Broad Institute Genomics Platform"/>
            <consortium name="The Broad Institute Genome Sequencing Center for Infectious Disease"/>
            <person name="Wu L."/>
            <person name="Ma J."/>
        </authorList>
    </citation>
    <scope>NUCLEOTIDE SEQUENCE [LARGE SCALE GENOMIC DNA]</scope>
    <source>
        <strain evidence="4">JCM 19212</strain>
    </source>
</reference>
<dbReference type="Gene3D" id="3.30.450.90">
    <property type="match status" value="1"/>
</dbReference>
<keyword evidence="4" id="KW-1185">Reference proteome</keyword>
<accession>A0ABP9LH35</accession>
<evidence type="ECO:0000313" key="4">
    <source>
        <dbReference type="Proteomes" id="UP001501083"/>
    </source>
</evidence>
<sequence length="393" mass="43207">MSTQNTGNTPSASPAAGAGSIDFTSFLKLMAHQKASDLFITAGMPPSMKVHGKIAPITQNALTPAQSRDLVLNVMNPQQREEFEKTHECNFAIGVAGVGRFRVSCFYQRNQVGMVLRRIETKIPTVEELNLPPVIKTLAMTKRGIIIFVGATGTGKSTSLAAMIGYRNLNSTGHIITIEDPIEFVHKHEGCIITQREVGIDTDSWEAALKNTLRQAPDVIMIGEVRTREGMDHAIAFAETGHLVLCTLHANNANQAMDRIINFFPEDRRLQLLMDLSLNLKGVVAQQLIPTPDGKGRRVAMEILLGTPLVQDYIRDGEVHKLKEVMKESVQLGMKTFDQALFELYQAGEISYEDALRYADSQNEVRLRIKLAQGGDAKTLAAGLDGVEVAEIR</sequence>
<dbReference type="EMBL" id="BAABKY010000002">
    <property type="protein sequence ID" value="GAA5078013.1"/>
    <property type="molecule type" value="Genomic_DNA"/>
</dbReference>
<dbReference type="Pfam" id="PF00437">
    <property type="entry name" value="T2SSE"/>
    <property type="match status" value="1"/>
</dbReference>
<dbReference type="Gene3D" id="3.40.50.300">
    <property type="entry name" value="P-loop containing nucleotide triphosphate hydrolases"/>
    <property type="match status" value="1"/>
</dbReference>
<dbReference type="RefSeq" id="WP_158984752.1">
    <property type="nucleotide sequence ID" value="NZ_BAABKY010000002.1"/>
</dbReference>
<comment type="similarity">
    <text evidence="1">Belongs to the GSP E family.</text>
</comment>
<dbReference type="SUPFAM" id="SSF52540">
    <property type="entry name" value="P-loop containing nucleoside triphosphate hydrolases"/>
    <property type="match status" value="1"/>
</dbReference>
<comment type="caution">
    <text evidence="3">The sequence shown here is derived from an EMBL/GenBank/DDBJ whole genome shotgun (WGS) entry which is preliminary data.</text>
</comment>
<protein>
    <submittedName>
        <fullName evidence="3">PilT/PilU family type 4a pilus ATPase</fullName>
    </submittedName>
</protein>
<proteinExistence type="inferred from homology"/>
<dbReference type="InterPro" id="IPR050921">
    <property type="entry name" value="T4SS_GSP_E_ATPase"/>
</dbReference>
<dbReference type="PANTHER" id="PTHR30486">
    <property type="entry name" value="TWITCHING MOTILITY PROTEIN PILT"/>
    <property type="match status" value="1"/>
</dbReference>
<evidence type="ECO:0000313" key="3">
    <source>
        <dbReference type="EMBL" id="GAA5078013.1"/>
    </source>
</evidence>
<organism evidence="3 4">
    <name type="scientific">Lysobacter panacisoli</name>
    <dbReference type="NCBI Taxonomy" id="1255263"/>
    <lineage>
        <taxon>Bacteria</taxon>
        <taxon>Pseudomonadati</taxon>
        <taxon>Pseudomonadota</taxon>
        <taxon>Gammaproteobacteria</taxon>
        <taxon>Lysobacterales</taxon>
        <taxon>Lysobacteraceae</taxon>
        <taxon>Lysobacter</taxon>
    </lineage>
</organism>
<dbReference type="InterPro" id="IPR001482">
    <property type="entry name" value="T2SS/T4SS_dom"/>
</dbReference>
<dbReference type="PANTHER" id="PTHR30486:SF12">
    <property type="entry name" value="TYPE IV PILUS ATPASE PILU"/>
    <property type="match status" value="1"/>
</dbReference>
<dbReference type="Proteomes" id="UP001501083">
    <property type="component" value="Unassembled WGS sequence"/>
</dbReference>
<dbReference type="CDD" id="cd01131">
    <property type="entry name" value="PilT"/>
    <property type="match status" value="1"/>
</dbReference>
<dbReference type="InterPro" id="IPR006321">
    <property type="entry name" value="PilT/PilU"/>
</dbReference>
<dbReference type="InterPro" id="IPR027417">
    <property type="entry name" value="P-loop_NTPase"/>
</dbReference>
<gene>
    <name evidence="3" type="ORF">GCM10025759_24690</name>
</gene>
<name>A0ABP9LH35_9GAMM</name>
<evidence type="ECO:0000256" key="1">
    <source>
        <dbReference type="ARBA" id="ARBA00006611"/>
    </source>
</evidence>
<evidence type="ECO:0000259" key="2">
    <source>
        <dbReference type="Pfam" id="PF00437"/>
    </source>
</evidence>
<feature type="domain" description="Bacterial type II secretion system protein E" evidence="2">
    <location>
        <begin position="33"/>
        <end position="296"/>
    </location>
</feature>
<dbReference type="NCBIfam" id="TIGR01420">
    <property type="entry name" value="pilT_fam"/>
    <property type="match status" value="1"/>
</dbReference>